<dbReference type="Proteomes" id="UP001066276">
    <property type="component" value="Chromosome 4_1"/>
</dbReference>
<feature type="region of interest" description="Disordered" evidence="1">
    <location>
        <begin position="1"/>
        <end position="81"/>
    </location>
</feature>
<reference evidence="2" key="1">
    <citation type="journal article" date="2022" name="bioRxiv">
        <title>Sequencing and chromosome-scale assembly of the giantPleurodeles waltlgenome.</title>
        <authorList>
            <person name="Brown T."/>
            <person name="Elewa A."/>
            <person name="Iarovenko S."/>
            <person name="Subramanian E."/>
            <person name="Araus A.J."/>
            <person name="Petzold A."/>
            <person name="Susuki M."/>
            <person name="Suzuki K.-i.T."/>
            <person name="Hayashi T."/>
            <person name="Toyoda A."/>
            <person name="Oliveira C."/>
            <person name="Osipova E."/>
            <person name="Leigh N.D."/>
            <person name="Simon A."/>
            <person name="Yun M.H."/>
        </authorList>
    </citation>
    <scope>NUCLEOTIDE SEQUENCE</scope>
    <source>
        <strain evidence="2">20211129_DDA</strain>
        <tissue evidence="2">Liver</tissue>
    </source>
</reference>
<organism evidence="2 4">
    <name type="scientific">Pleurodeles waltl</name>
    <name type="common">Iberian ribbed newt</name>
    <dbReference type="NCBI Taxonomy" id="8319"/>
    <lineage>
        <taxon>Eukaryota</taxon>
        <taxon>Metazoa</taxon>
        <taxon>Chordata</taxon>
        <taxon>Craniata</taxon>
        <taxon>Vertebrata</taxon>
        <taxon>Euteleostomi</taxon>
        <taxon>Amphibia</taxon>
        <taxon>Batrachia</taxon>
        <taxon>Caudata</taxon>
        <taxon>Salamandroidea</taxon>
        <taxon>Salamandridae</taxon>
        <taxon>Pleurodelinae</taxon>
        <taxon>Pleurodeles</taxon>
    </lineage>
</organism>
<feature type="compositionally biased region" description="Basic and acidic residues" evidence="1">
    <location>
        <begin position="22"/>
        <end position="40"/>
    </location>
</feature>
<dbReference type="EMBL" id="JANPWB010000007">
    <property type="protein sequence ID" value="KAJ1168167.1"/>
    <property type="molecule type" value="Genomic_DNA"/>
</dbReference>
<name>A0AAV7SVL2_PLEWA</name>
<accession>A0AAV7SVL2</accession>
<evidence type="ECO:0000256" key="1">
    <source>
        <dbReference type="SAM" id="MobiDB-lite"/>
    </source>
</evidence>
<sequence length="121" mass="13295">MEVMAGRRTVKEPELGFSGGRCEQERRRRGEKDQEYRGTQELEVPSVPIGDERRVKSRTTVGPLRKKTKSQSPGGGIHWPGTLQEKRGIIRCVLVAGTGVGRTGGGIKEGLGEEGLHFIKK</sequence>
<evidence type="ECO:0000313" key="3">
    <source>
        <dbReference type="EMBL" id="KAJ1168167.1"/>
    </source>
</evidence>
<gene>
    <name evidence="2" type="ORF">NDU88_000111</name>
    <name evidence="3" type="ORF">NDU88_000116</name>
</gene>
<evidence type="ECO:0000313" key="4">
    <source>
        <dbReference type="Proteomes" id="UP001066276"/>
    </source>
</evidence>
<proteinExistence type="predicted"/>
<protein>
    <submittedName>
        <fullName evidence="2">Uncharacterized protein</fullName>
    </submittedName>
</protein>
<dbReference type="AlphaFoldDB" id="A0AAV7SVL2"/>
<evidence type="ECO:0000313" key="2">
    <source>
        <dbReference type="EMBL" id="KAJ1168162.1"/>
    </source>
</evidence>
<dbReference type="EMBL" id="JANPWB010000007">
    <property type="protein sequence ID" value="KAJ1168162.1"/>
    <property type="molecule type" value="Genomic_DNA"/>
</dbReference>
<keyword evidence="4" id="KW-1185">Reference proteome</keyword>
<comment type="caution">
    <text evidence="2">The sequence shown here is derived from an EMBL/GenBank/DDBJ whole genome shotgun (WGS) entry which is preliminary data.</text>
</comment>